<keyword evidence="11" id="KW-1185">Reference proteome</keyword>
<evidence type="ECO:0000256" key="8">
    <source>
        <dbReference type="SAM" id="Phobius"/>
    </source>
</evidence>
<feature type="transmembrane region" description="Helical" evidence="8">
    <location>
        <begin position="21"/>
        <end position="44"/>
    </location>
</feature>
<feature type="transmembrane region" description="Helical" evidence="8">
    <location>
        <begin position="254"/>
        <end position="281"/>
    </location>
</feature>
<keyword evidence="7 8" id="KW-0472">Membrane</keyword>
<keyword evidence="4" id="KW-1003">Cell membrane</keyword>
<feature type="transmembrane region" description="Helical" evidence="8">
    <location>
        <begin position="287"/>
        <end position="310"/>
    </location>
</feature>
<keyword evidence="6 8" id="KW-1133">Transmembrane helix</keyword>
<keyword evidence="3" id="KW-0813">Transport</keyword>
<evidence type="ECO:0000256" key="1">
    <source>
        <dbReference type="ARBA" id="ARBA00004651"/>
    </source>
</evidence>
<feature type="transmembrane region" description="Helical" evidence="8">
    <location>
        <begin position="374"/>
        <end position="397"/>
    </location>
</feature>
<dbReference type="EMBL" id="AP012051">
    <property type="protein sequence ID" value="BAL80218.1"/>
    <property type="molecule type" value="Genomic_DNA"/>
</dbReference>
<evidence type="ECO:0000256" key="5">
    <source>
        <dbReference type="ARBA" id="ARBA00022692"/>
    </source>
</evidence>
<gene>
    <name evidence="10" type="ordered locus">CSE_00920</name>
</gene>
<dbReference type="GO" id="GO:0005886">
    <property type="term" value="C:plasma membrane"/>
    <property type="evidence" value="ECO:0007669"/>
    <property type="project" value="UniProtKB-SubCell"/>
</dbReference>
<keyword evidence="5 8" id="KW-0812">Transmembrane</keyword>
<dbReference type="InterPro" id="IPR051449">
    <property type="entry name" value="ABC-2_transporter_component"/>
</dbReference>
<dbReference type="Proteomes" id="UP000004793">
    <property type="component" value="Chromosome"/>
</dbReference>
<dbReference type="InterPro" id="IPR013525">
    <property type="entry name" value="ABC2_TM"/>
</dbReference>
<evidence type="ECO:0000256" key="6">
    <source>
        <dbReference type="ARBA" id="ARBA00022989"/>
    </source>
</evidence>
<organism evidence="10 11">
    <name type="scientific">Caldisericum exile (strain DSM 21853 / NBRC 104410 / AZM16c01)</name>
    <dbReference type="NCBI Taxonomy" id="511051"/>
    <lineage>
        <taxon>Bacteria</taxon>
        <taxon>Pseudomonadati</taxon>
        <taxon>Caldisericota/Cryosericota group</taxon>
        <taxon>Caldisericota</taxon>
        <taxon>Caldisericia</taxon>
        <taxon>Caldisericales</taxon>
        <taxon>Caldisericaceae</taxon>
        <taxon>Caldisericum</taxon>
    </lineage>
</organism>
<dbReference type="PANTHER" id="PTHR30294">
    <property type="entry name" value="MEMBRANE COMPONENT OF ABC TRANSPORTER YHHJ-RELATED"/>
    <property type="match status" value="1"/>
</dbReference>
<sequence>MRKILAVAFKDIKIRFRDVRFIFTVLLLPLLLIFFISSTFSFSYEPFEVNIAVLIEDNDLGKIFLNDVFKGEELKDIIIIKNVSSVDEGKKLLDEGDVSAFVYIDKDFSRKVYENEDAKIYVYGNPNESIKPNFVKEVSEIFALNVMRYRAILNGLVGVLSNRINDKSQISYEALNSFFKELSDALSKERTDLLKLNTQLATTRSISSFEYYSVGIGVMYIMFATNMFSEAFFEEMRYNTLYRLLTAPISKIQIFAGKVLGVFLMGFIEMLLIILFSYFVYGVRWGNILNLLIVSIITVFTFSSLSLLLASLTKSESEISSIGPIVALVFGFLGGSMWPLFLFPDFLKKLSMIIPNRWAINVYISLLYGDSFTYISKSLVILTIFGCVFLLLSLVNFSRRDYV</sequence>
<evidence type="ECO:0000256" key="7">
    <source>
        <dbReference type="ARBA" id="ARBA00023136"/>
    </source>
</evidence>
<feature type="transmembrane region" description="Helical" evidence="8">
    <location>
        <begin position="322"/>
        <end position="342"/>
    </location>
</feature>
<dbReference type="AlphaFoldDB" id="A0A7U6GD40"/>
<dbReference type="InterPro" id="IPR047817">
    <property type="entry name" value="ABC2_TM_bact-type"/>
</dbReference>
<feature type="domain" description="ABC transmembrane type-2" evidence="9">
    <location>
        <begin position="176"/>
        <end position="400"/>
    </location>
</feature>
<protein>
    <submittedName>
        <fullName evidence="10">ABC transporter permease protein</fullName>
    </submittedName>
</protein>
<evidence type="ECO:0000256" key="2">
    <source>
        <dbReference type="ARBA" id="ARBA00007783"/>
    </source>
</evidence>
<dbReference type="OrthoDB" id="1864035at2"/>
<dbReference type="Gene3D" id="3.40.1710.10">
    <property type="entry name" value="abc type-2 transporter like domain"/>
    <property type="match status" value="1"/>
</dbReference>
<evidence type="ECO:0000259" key="9">
    <source>
        <dbReference type="PROSITE" id="PS51012"/>
    </source>
</evidence>
<dbReference type="PANTHER" id="PTHR30294:SF48">
    <property type="entry name" value="LINEARMYCIN RESISTANCE PERMEASE PROTEIN LNRM"/>
    <property type="match status" value="1"/>
</dbReference>
<evidence type="ECO:0000256" key="4">
    <source>
        <dbReference type="ARBA" id="ARBA00022475"/>
    </source>
</evidence>
<dbReference type="RefSeq" id="WP_014452626.1">
    <property type="nucleotide sequence ID" value="NC_017096.1"/>
</dbReference>
<name>A0A7U6GD40_CALEA</name>
<evidence type="ECO:0000256" key="3">
    <source>
        <dbReference type="ARBA" id="ARBA00022448"/>
    </source>
</evidence>
<evidence type="ECO:0000313" key="11">
    <source>
        <dbReference type="Proteomes" id="UP000004793"/>
    </source>
</evidence>
<reference evidence="10 11" key="1">
    <citation type="submission" date="2011-01" db="EMBL/GenBank/DDBJ databases">
        <title>Whole genome sequence of Caldisericum exile AZM16c01.</title>
        <authorList>
            <person name="Narita-Yamada S."/>
            <person name="Kawakoshi A."/>
            <person name="Nakamura S."/>
            <person name="Sasagawa M."/>
            <person name="Fukada J."/>
            <person name="Sekine M."/>
            <person name="Kato Y."/>
            <person name="Fukai R."/>
            <person name="Sasaki K."/>
            <person name="Hanamaki A."/>
            <person name="Narita H."/>
            <person name="Konno Y."/>
            <person name="Mori K."/>
            <person name="Yamazaki S."/>
            <person name="Suzuki K."/>
            <person name="Fujita N."/>
        </authorList>
    </citation>
    <scope>NUCLEOTIDE SEQUENCE [LARGE SCALE GENOMIC DNA]</scope>
    <source>
        <strain evidence="11">DSM 21853 / NBRC 104410 / AZM16c01</strain>
    </source>
</reference>
<comment type="similarity">
    <text evidence="2">Belongs to the ABC-2 integral membrane protein family.</text>
</comment>
<feature type="transmembrane region" description="Helical" evidence="8">
    <location>
        <begin position="211"/>
        <end position="233"/>
    </location>
</feature>
<dbReference type="KEGG" id="cex:CSE_00920"/>
<accession>A0A7U6GD40</accession>
<dbReference type="Pfam" id="PF12698">
    <property type="entry name" value="ABC2_membrane_3"/>
    <property type="match status" value="1"/>
</dbReference>
<proteinExistence type="inferred from homology"/>
<comment type="subcellular location">
    <subcellularLocation>
        <location evidence="1">Cell membrane</location>
        <topology evidence="1">Multi-pass membrane protein</topology>
    </subcellularLocation>
</comment>
<dbReference type="PROSITE" id="PS51012">
    <property type="entry name" value="ABC_TM2"/>
    <property type="match status" value="1"/>
</dbReference>
<dbReference type="GO" id="GO:0140359">
    <property type="term" value="F:ABC-type transporter activity"/>
    <property type="evidence" value="ECO:0007669"/>
    <property type="project" value="InterPro"/>
</dbReference>
<evidence type="ECO:0000313" key="10">
    <source>
        <dbReference type="EMBL" id="BAL80218.1"/>
    </source>
</evidence>